<keyword evidence="5 10" id="KW-0031">Aminopeptidase</keyword>
<dbReference type="SUPFAM" id="SSF144052">
    <property type="entry name" value="Thermophilic metalloprotease-like"/>
    <property type="match status" value="1"/>
</dbReference>
<dbReference type="InterPro" id="IPR035097">
    <property type="entry name" value="M29_N-terminal"/>
</dbReference>
<reference evidence="10 11" key="1">
    <citation type="submission" date="2018-06" db="EMBL/GenBank/DDBJ databases">
        <title>Thermoflavimicrobium daqus sp. nov., a thermophilic microbe isolated from Moutai-flavour Daqu.</title>
        <authorList>
            <person name="Wang X."/>
            <person name="Zhou H."/>
        </authorList>
    </citation>
    <scope>NUCLEOTIDE SEQUENCE [LARGE SCALE GENOMIC DNA]</scope>
    <source>
        <strain evidence="10 11">FBKL4.011</strain>
    </source>
</reference>
<dbReference type="GO" id="GO:0046872">
    <property type="term" value="F:metal ion binding"/>
    <property type="evidence" value="ECO:0007669"/>
    <property type="project" value="UniProtKB-KW"/>
</dbReference>
<keyword evidence="6" id="KW-0645">Protease</keyword>
<evidence type="ECO:0000313" key="10">
    <source>
        <dbReference type="EMBL" id="RAL25666.1"/>
    </source>
</evidence>
<dbReference type="InterPro" id="IPR052170">
    <property type="entry name" value="M29_Exopeptidase"/>
</dbReference>
<keyword evidence="7" id="KW-0479">Metal-binding</keyword>
<accession>A0A364K5T9</accession>
<evidence type="ECO:0000256" key="4">
    <source>
        <dbReference type="ARBA" id="ARBA00008236"/>
    </source>
</evidence>
<evidence type="ECO:0000256" key="5">
    <source>
        <dbReference type="ARBA" id="ARBA00022438"/>
    </source>
</evidence>
<evidence type="ECO:0000256" key="8">
    <source>
        <dbReference type="ARBA" id="ARBA00022801"/>
    </source>
</evidence>
<name>A0A364K5T9_9BACL</name>
<dbReference type="RefSeq" id="WP_113658280.1">
    <property type="nucleotide sequence ID" value="NZ_KZ845665.1"/>
</dbReference>
<evidence type="ECO:0000313" key="11">
    <source>
        <dbReference type="Proteomes" id="UP000251213"/>
    </source>
</evidence>
<protein>
    <submittedName>
        <fullName evidence="10">Aminopeptidase</fullName>
    </submittedName>
</protein>
<dbReference type="GO" id="GO:0008237">
    <property type="term" value="F:metallopeptidase activity"/>
    <property type="evidence" value="ECO:0007669"/>
    <property type="project" value="UniProtKB-KW"/>
</dbReference>
<dbReference type="AlphaFoldDB" id="A0A364K5T9"/>
<dbReference type="OrthoDB" id="9803993at2"/>
<evidence type="ECO:0000256" key="2">
    <source>
        <dbReference type="ARBA" id="ARBA00001946"/>
    </source>
</evidence>
<dbReference type="EMBL" id="QJKK01000003">
    <property type="protein sequence ID" value="RAL25666.1"/>
    <property type="molecule type" value="Genomic_DNA"/>
</dbReference>
<evidence type="ECO:0000256" key="1">
    <source>
        <dbReference type="ARBA" id="ARBA00001941"/>
    </source>
</evidence>
<evidence type="ECO:0000256" key="9">
    <source>
        <dbReference type="ARBA" id="ARBA00023049"/>
    </source>
</evidence>
<comment type="similarity">
    <text evidence="4">Belongs to the peptidase M29 family.</text>
</comment>
<dbReference type="Pfam" id="PF02073">
    <property type="entry name" value="Peptidase_M29"/>
    <property type="match status" value="1"/>
</dbReference>
<keyword evidence="8" id="KW-0378">Hydrolase</keyword>
<keyword evidence="11" id="KW-1185">Reference proteome</keyword>
<reference evidence="10 11" key="2">
    <citation type="submission" date="2018-06" db="EMBL/GenBank/DDBJ databases">
        <authorList>
            <person name="Zhirakovskaya E."/>
        </authorList>
    </citation>
    <scope>NUCLEOTIDE SEQUENCE [LARGE SCALE GENOMIC DNA]</scope>
    <source>
        <strain evidence="10 11">FBKL4.011</strain>
    </source>
</reference>
<evidence type="ECO:0000256" key="7">
    <source>
        <dbReference type="ARBA" id="ARBA00022723"/>
    </source>
</evidence>
<organism evidence="10 11">
    <name type="scientific">Thermoflavimicrobium daqui</name>
    <dbReference type="NCBI Taxonomy" id="2137476"/>
    <lineage>
        <taxon>Bacteria</taxon>
        <taxon>Bacillati</taxon>
        <taxon>Bacillota</taxon>
        <taxon>Bacilli</taxon>
        <taxon>Bacillales</taxon>
        <taxon>Thermoactinomycetaceae</taxon>
        <taxon>Thermoflavimicrobium</taxon>
    </lineage>
</organism>
<dbReference type="GO" id="GO:0006508">
    <property type="term" value="P:proteolysis"/>
    <property type="evidence" value="ECO:0007669"/>
    <property type="project" value="UniProtKB-KW"/>
</dbReference>
<sequence length="370" mass="41978">MRDQRVTKLAKVLVNHSCQVQPGENVLIDVFGDDRQLARELIQEVYRVGGYPFVQLNDSKITRSLLRGTNEEHVNRMTDIGLYQMKKMDCYIGIRGANNINELSDVPDEQMGLYSRIYNHQIHSETRVKQTKWVVLRYPNESMAQLAQMSTEAFEDFYFDVCTLDYQKLDDALEPLKKRMEQADQVHIVGPGTDLTFSIKGIPVVKCSGQANIPDGEVFTAPVLQSVNGVITFNTATVYRGTTFENVRLEFDNGRIVKATANETEKLNQILDTDDGARYIGEFSLGVNPYILHPMKDTLFDEKITGSFHFTPGQAYEDADNSNRSAIHWDMVCIQRADYGGGEIYFDGELIRKDGIFVVDDLRALNPESF</sequence>
<dbReference type="PANTHER" id="PTHR34448:SF1">
    <property type="entry name" value="BLL6088 PROTEIN"/>
    <property type="match status" value="1"/>
</dbReference>
<comment type="cofactor">
    <cofactor evidence="1">
        <name>Co(2+)</name>
        <dbReference type="ChEBI" id="CHEBI:48828"/>
    </cofactor>
</comment>
<comment type="cofactor">
    <cofactor evidence="3">
        <name>Zn(2+)</name>
        <dbReference type="ChEBI" id="CHEBI:29105"/>
    </cofactor>
</comment>
<dbReference type="PANTHER" id="PTHR34448">
    <property type="entry name" value="AMINOPEPTIDASE"/>
    <property type="match status" value="1"/>
</dbReference>
<dbReference type="InterPro" id="IPR000787">
    <property type="entry name" value="Peptidase_M29"/>
</dbReference>
<evidence type="ECO:0000256" key="6">
    <source>
        <dbReference type="ARBA" id="ARBA00022670"/>
    </source>
</evidence>
<proteinExistence type="inferred from homology"/>
<evidence type="ECO:0000256" key="3">
    <source>
        <dbReference type="ARBA" id="ARBA00001947"/>
    </source>
</evidence>
<dbReference type="Gene3D" id="3.40.1830.10">
    <property type="entry name" value="Thermophilic metalloprotease (M29)"/>
    <property type="match status" value="1"/>
</dbReference>
<gene>
    <name evidence="10" type="ORF">DL897_06195</name>
</gene>
<comment type="cofactor">
    <cofactor evidence="2">
        <name>Mg(2+)</name>
        <dbReference type="ChEBI" id="CHEBI:18420"/>
    </cofactor>
</comment>
<dbReference type="Proteomes" id="UP000251213">
    <property type="component" value="Unassembled WGS sequence"/>
</dbReference>
<dbReference type="GO" id="GO:0004177">
    <property type="term" value="F:aminopeptidase activity"/>
    <property type="evidence" value="ECO:0007669"/>
    <property type="project" value="UniProtKB-KW"/>
</dbReference>
<keyword evidence="9" id="KW-0482">Metalloprotease</keyword>
<comment type="caution">
    <text evidence="10">The sequence shown here is derived from an EMBL/GenBank/DDBJ whole genome shotgun (WGS) entry which is preliminary data.</text>
</comment>